<feature type="compositionally biased region" description="Polar residues" evidence="4">
    <location>
        <begin position="254"/>
        <end position="269"/>
    </location>
</feature>
<dbReference type="InterPro" id="IPR001680">
    <property type="entry name" value="WD40_rpt"/>
</dbReference>
<feature type="compositionally biased region" description="Basic and acidic residues" evidence="4">
    <location>
        <begin position="243"/>
        <end position="253"/>
    </location>
</feature>
<dbReference type="InterPro" id="IPR042627">
    <property type="entry name" value="FBXW2"/>
</dbReference>
<dbReference type="InterPro" id="IPR036322">
    <property type="entry name" value="WD40_repeat_dom_sf"/>
</dbReference>
<feature type="compositionally biased region" description="Low complexity" evidence="4">
    <location>
        <begin position="270"/>
        <end position="294"/>
    </location>
</feature>
<reference evidence="5" key="1">
    <citation type="journal article" date="2020" name="Fungal Divers.">
        <title>Resolving the Mortierellaceae phylogeny through synthesis of multi-gene phylogenetics and phylogenomics.</title>
        <authorList>
            <person name="Vandepol N."/>
            <person name="Liber J."/>
            <person name="Desiro A."/>
            <person name="Na H."/>
            <person name="Kennedy M."/>
            <person name="Barry K."/>
            <person name="Grigoriev I.V."/>
            <person name="Miller A.N."/>
            <person name="O'Donnell K."/>
            <person name="Stajich J.E."/>
            <person name="Bonito G."/>
        </authorList>
    </citation>
    <scope>NUCLEOTIDE SEQUENCE</scope>
    <source>
        <strain evidence="5">BC1065</strain>
    </source>
</reference>
<comment type="caution">
    <text evidence="5">The sequence shown here is derived from an EMBL/GenBank/DDBJ whole genome shotgun (WGS) entry which is preliminary data.</text>
</comment>
<dbReference type="PANTHER" id="PTHR44436">
    <property type="entry name" value="F-BOX/WD REPEAT-CONTAINING PROTEIN 2"/>
    <property type="match status" value="1"/>
</dbReference>
<organism evidence="5 6">
    <name type="scientific">Actinomortierella ambigua</name>
    <dbReference type="NCBI Taxonomy" id="1343610"/>
    <lineage>
        <taxon>Eukaryota</taxon>
        <taxon>Fungi</taxon>
        <taxon>Fungi incertae sedis</taxon>
        <taxon>Mucoromycota</taxon>
        <taxon>Mortierellomycotina</taxon>
        <taxon>Mortierellomycetes</taxon>
        <taxon>Mortierellales</taxon>
        <taxon>Mortierellaceae</taxon>
        <taxon>Actinomortierella</taxon>
    </lineage>
</organism>
<evidence type="ECO:0000256" key="1">
    <source>
        <dbReference type="ARBA" id="ARBA00022574"/>
    </source>
</evidence>
<name>A0A9P6TZ73_9FUNG</name>
<evidence type="ECO:0000256" key="4">
    <source>
        <dbReference type="SAM" id="MobiDB-lite"/>
    </source>
</evidence>
<feature type="region of interest" description="Disordered" evidence="4">
    <location>
        <begin position="322"/>
        <end position="388"/>
    </location>
</feature>
<dbReference type="EMBL" id="JAAAJB010000627">
    <property type="protein sequence ID" value="KAG0252855.1"/>
    <property type="molecule type" value="Genomic_DNA"/>
</dbReference>
<dbReference type="PROSITE" id="PS50082">
    <property type="entry name" value="WD_REPEATS_2"/>
    <property type="match status" value="1"/>
</dbReference>
<keyword evidence="2" id="KW-0677">Repeat</keyword>
<dbReference type="AlphaFoldDB" id="A0A9P6TZ73"/>
<feature type="repeat" description="WD" evidence="3">
    <location>
        <begin position="45"/>
        <end position="84"/>
    </location>
</feature>
<dbReference type="InterPro" id="IPR019775">
    <property type="entry name" value="WD40_repeat_CS"/>
</dbReference>
<evidence type="ECO:0000256" key="3">
    <source>
        <dbReference type="PROSITE-ProRule" id="PRU00221"/>
    </source>
</evidence>
<dbReference type="SMART" id="SM00320">
    <property type="entry name" value="WD40"/>
    <property type="match status" value="2"/>
</dbReference>
<dbReference type="Proteomes" id="UP000807716">
    <property type="component" value="Unassembled WGS sequence"/>
</dbReference>
<dbReference type="PROSITE" id="PS50294">
    <property type="entry name" value="WD_REPEATS_REGION"/>
    <property type="match status" value="1"/>
</dbReference>
<dbReference type="InterPro" id="IPR015943">
    <property type="entry name" value="WD40/YVTN_repeat-like_dom_sf"/>
</dbReference>
<proteinExistence type="predicted"/>
<feature type="region of interest" description="Disordered" evidence="4">
    <location>
        <begin position="242"/>
        <end position="299"/>
    </location>
</feature>
<evidence type="ECO:0000313" key="6">
    <source>
        <dbReference type="Proteomes" id="UP000807716"/>
    </source>
</evidence>
<accession>A0A9P6TZ73</accession>
<feature type="compositionally biased region" description="Low complexity" evidence="4">
    <location>
        <begin position="332"/>
        <end position="388"/>
    </location>
</feature>
<evidence type="ECO:0000256" key="2">
    <source>
        <dbReference type="ARBA" id="ARBA00022737"/>
    </source>
</evidence>
<dbReference type="SUPFAM" id="SSF50978">
    <property type="entry name" value="WD40 repeat-like"/>
    <property type="match status" value="1"/>
</dbReference>
<dbReference type="OrthoDB" id="1065058at2759"/>
<protein>
    <submittedName>
        <fullName evidence="5">Uncharacterized protein</fullName>
    </submittedName>
</protein>
<gene>
    <name evidence="5" type="ORF">DFQ27_007809</name>
</gene>
<keyword evidence="1 3" id="KW-0853">WD repeat</keyword>
<dbReference type="PROSITE" id="PS00678">
    <property type="entry name" value="WD_REPEATS_1"/>
    <property type="match status" value="1"/>
</dbReference>
<dbReference type="PANTHER" id="PTHR44436:SF1">
    <property type="entry name" value="F-BOX_WD REPEAT-CONTAINING PROTEIN 2"/>
    <property type="match status" value="1"/>
</dbReference>
<dbReference type="Gene3D" id="2.130.10.10">
    <property type="entry name" value="YVTN repeat-like/Quinoprotein amine dehydrogenase"/>
    <property type="match status" value="1"/>
</dbReference>
<sequence length="544" mass="59222">MLFSTRHLYAQPSVDWFAYYRYLHRHCRALDRNWREATPQSVTVLEGHTSLVTSLELSLWTLVTASIDSTVRVWNLRTMECIQLLRCKHSITCVTQALIIWDIKTGQVVLQDNDACPLIASWMYMDERYIGYGATDGSVTIFDWSSRSELKIAGFYQEHTGDIIYVSILNMEIVMSAGTNGEILLYSLAKRRIIGRFLLPGAAQAVPSTPTICGNKVMFSTQDAIYEYELDIQDIVSSFNQENQREEEKKMETNKQQPQQCLKNSKITFSSSKSLLPSTPSSSSPSPSSSGPSSRYWKPSNSLLSQIREKIGPAKLMALSLGGETEPSPLHSTFSAPPSILSSSSSSSSTSSLASSSPSSATSASSSSSSLSSSSSSPSPSSSFAPLSSTYRTASSLTPTAGTTTKPLTTASVSLPTITTTTAATIMTTPARTIPTRFPQSTGLYYLPPGSRVLDHGTTSARLSVGVFMRQGCDMLSEMAVYTGTGEGGKEKKKLRTWSGAAVDRMLRTAPRSHYYTTMECNEHCAVITSGEKVYVVSFLPTGI</sequence>
<keyword evidence="6" id="KW-1185">Reference proteome</keyword>
<evidence type="ECO:0000313" key="5">
    <source>
        <dbReference type="EMBL" id="KAG0252855.1"/>
    </source>
</evidence>